<dbReference type="RefSeq" id="WP_342076312.1">
    <property type="nucleotide sequence ID" value="NZ_CP151767.2"/>
</dbReference>
<dbReference type="PANTHER" id="PTHR43877">
    <property type="entry name" value="AMINOALKYLPHOSPHONATE N-ACETYLTRANSFERASE-RELATED-RELATED"/>
    <property type="match status" value="1"/>
</dbReference>
<sequence length="151" mass="16313">MTDISIDIATRRDLAQIQALIRELSAFHGDTAQVTLEQLQDIFFGSHPKGIAFVARENGAVTGYAGVLETIAVHSALPRFDIHHLHVVETQRNKGIGRALIAAAARYAGTRGARGLTIGTDAQNMTAQAAYRAMGLEEITDTGPRFWIEAS</sequence>
<proteinExistence type="predicted"/>
<keyword evidence="1 4" id="KW-0808">Transferase</keyword>
<dbReference type="GO" id="GO:0016747">
    <property type="term" value="F:acyltransferase activity, transferring groups other than amino-acyl groups"/>
    <property type="evidence" value="ECO:0007669"/>
    <property type="project" value="InterPro"/>
</dbReference>
<dbReference type="InterPro" id="IPR050832">
    <property type="entry name" value="Bact_Acetyltransf"/>
</dbReference>
<evidence type="ECO:0000313" key="4">
    <source>
        <dbReference type="EMBL" id="WZU66994.1"/>
    </source>
</evidence>
<feature type="domain" description="N-acetyltransferase" evidence="3">
    <location>
        <begin position="4"/>
        <end position="151"/>
    </location>
</feature>
<name>A0AAN0M8G4_9RHOB</name>
<dbReference type="Gene3D" id="3.40.630.30">
    <property type="match status" value="1"/>
</dbReference>
<evidence type="ECO:0000259" key="3">
    <source>
        <dbReference type="PROSITE" id="PS51186"/>
    </source>
</evidence>
<dbReference type="InterPro" id="IPR000182">
    <property type="entry name" value="GNAT_dom"/>
</dbReference>
<dbReference type="EC" id="2.3.-.-" evidence="4"/>
<evidence type="ECO:0000313" key="5">
    <source>
        <dbReference type="Proteomes" id="UP001470809"/>
    </source>
</evidence>
<evidence type="ECO:0000256" key="2">
    <source>
        <dbReference type="ARBA" id="ARBA00023315"/>
    </source>
</evidence>
<keyword evidence="5" id="KW-1185">Reference proteome</keyword>
<dbReference type="PROSITE" id="PS51186">
    <property type="entry name" value="GNAT"/>
    <property type="match status" value="1"/>
</dbReference>
<reference evidence="4 5" key="2">
    <citation type="submission" date="2024-08" db="EMBL/GenBank/DDBJ databases">
        <title>Phylogenomic analyses of a clade within the roseobacter group suggest taxonomic reassignments of species of the genera Aestuariivita, Citreicella, Loktanella, Nautella, Pelagibaca, Ruegeria, Thalassobius, Thiobacimonas and Tropicibacter, and the proposal o.</title>
        <authorList>
            <person name="Jeon C.O."/>
        </authorList>
    </citation>
    <scope>NUCLEOTIDE SEQUENCE [LARGE SCALE GENOMIC DNA]</scope>
    <source>
        <strain evidence="4 5">SS1-5</strain>
    </source>
</reference>
<organism evidence="4 5">
    <name type="scientific">Yoonia rhodophyticola</name>
    <dbReference type="NCBI Taxonomy" id="3137370"/>
    <lineage>
        <taxon>Bacteria</taxon>
        <taxon>Pseudomonadati</taxon>
        <taxon>Pseudomonadota</taxon>
        <taxon>Alphaproteobacteria</taxon>
        <taxon>Rhodobacterales</taxon>
        <taxon>Paracoccaceae</taxon>
        <taxon>Yoonia</taxon>
    </lineage>
</organism>
<dbReference type="Pfam" id="PF00583">
    <property type="entry name" value="Acetyltransf_1"/>
    <property type="match status" value="1"/>
</dbReference>
<accession>A0AAN0M8G4</accession>
<reference evidence="5" key="1">
    <citation type="submission" date="2024-04" db="EMBL/GenBank/DDBJ databases">
        <title>Phylogenomic analyses of a clade within the roseobacter group suggest taxonomic reassignments of species of the genera Aestuariivita, Citreicella, Loktanella, Nautella, Pelagibaca, Ruegeria, Thalassobius, Thiobacimonas and Tropicibacter, and the proposal o.</title>
        <authorList>
            <person name="Jeon C.O."/>
        </authorList>
    </citation>
    <scope>NUCLEOTIDE SEQUENCE [LARGE SCALE GENOMIC DNA]</scope>
    <source>
        <strain evidence="5">SS1-5</strain>
    </source>
</reference>
<keyword evidence="2 4" id="KW-0012">Acyltransferase</keyword>
<gene>
    <name evidence="4" type="ORF">AABB31_18780</name>
</gene>
<dbReference type="SUPFAM" id="SSF55729">
    <property type="entry name" value="Acyl-CoA N-acyltransferases (Nat)"/>
    <property type="match status" value="1"/>
</dbReference>
<protein>
    <submittedName>
        <fullName evidence="4">GNAT family N-acetyltransferase</fullName>
        <ecNumber evidence="4">2.3.-.-</ecNumber>
    </submittedName>
</protein>
<evidence type="ECO:0000256" key="1">
    <source>
        <dbReference type="ARBA" id="ARBA00022679"/>
    </source>
</evidence>
<dbReference type="EMBL" id="CP151767">
    <property type="protein sequence ID" value="WZU66994.1"/>
    <property type="molecule type" value="Genomic_DNA"/>
</dbReference>
<dbReference type="AlphaFoldDB" id="A0AAN0M8G4"/>
<dbReference type="InterPro" id="IPR016181">
    <property type="entry name" value="Acyl_CoA_acyltransferase"/>
</dbReference>
<dbReference type="Proteomes" id="UP001470809">
    <property type="component" value="Chromosome"/>
</dbReference>
<dbReference type="KEGG" id="yrh:AABB31_18780"/>